<name>A0A382SRX9_9ZZZZ</name>
<proteinExistence type="predicted"/>
<dbReference type="GO" id="GO:0006526">
    <property type="term" value="P:L-arginine biosynthetic process"/>
    <property type="evidence" value="ECO:0007669"/>
    <property type="project" value="TreeGrafter"/>
</dbReference>
<sequence length="139" mass="14802">MKNLSVIKIGGSTIEEWKSSLIFLKSIKDKGIPIIIVHGGGKTVSEWSSKLGIRPEFVKGLRKTDSETLEVACSILAGLINSRLVSNLENLGITAVGLCGVSSKVLVSSPIDDNLGLVGEISKVNPELLIMLLENGYTP</sequence>
<dbReference type="PANTHER" id="PTHR23342:SF0">
    <property type="entry name" value="N-ACETYLGLUTAMATE SYNTHASE, MITOCHONDRIAL"/>
    <property type="match status" value="1"/>
</dbReference>
<gene>
    <name evidence="3" type="ORF">METZ01_LOCUS365407</name>
</gene>
<dbReference type="EMBL" id="UINC01131073">
    <property type="protein sequence ID" value="SVD12553.1"/>
    <property type="molecule type" value="Genomic_DNA"/>
</dbReference>
<dbReference type="InterPro" id="IPR036393">
    <property type="entry name" value="AceGlu_kinase-like_sf"/>
</dbReference>
<dbReference type="PANTHER" id="PTHR23342">
    <property type="entry name" value="N-ACETYLGLUTAMATE SYNTHASE"/>
    <property type="match status" value="1"/>
</dbReference>
<feature type="non-terminal residue" evidence="3">
    <location>
        <position position="139"/>
    </location>
</feature>
<evidence type="ECO:0000256" key="1">
    <source>
        <dbReference type="ARBA" id="ARBA00022679"/>
    </source>
</evidence>
<accession>A0A382SRX9</accession>
<protein>
    <recommendedName>
        <fullName evidence="2">Aspartate/glutamate/uridylate kinase domain-containing protein</fullName>
    </recommendedName>
</protein>
<dbReference type="Gene3D" id="3.40.1160.10">
    <property type="entry name" value="Acetylglutamate kinase-like"/>
    <property type="match status" value="1"/>
</dbReference>
<dbReference type="InterPro" id="IPR001048">
    <property type="entry name" value="Asp/Glu/Uridylate_kinase"/>
</dbReference>
<reference evidence="3" key="1">
    <citation type="submission" date="2018-05" db="EMBL/GenBank/DDBJ databases">
        <authorList>
            <person name="Lanie J.A."/>
            <person name="Ng W.-L."/>
            <person name="Kazmierczak K.M."/>
            <person name="Andrzejewski T.M."/>
            <person name="Davidsen T.M."/>
            <person name="Wayne K.J."/>
            <person name="Tettelin H."/>
            <person name="Glass J.I."/>
            <person name="Rusch D."/>
            <person name="Podicherti R."/>
            <person name="Tsui H.-C.T."/>
            <person name="Winkler M.E."/>
        </authorList>
    </citation>
    <scope>NUCLEOTIDE SEQUENCE</scope>
</reference>
<evidence type="ECO:0000313" key="3">
    <source>
        <dbReference type="EMBL" id="SVD12553.1"/>
    </source>
</evidence>
<dbReference type="SUPFAM" id="SSF53633">
    <property type="entry name" value="Carbamate kinase-like"/>
    <property type="match status" value="1"/>
</dbReference>
<organism evidence="3">
    <name type="scientific">marine metagenome</name>
    <dbReference type="NCBI Taxonomy" id="408172"/>
    <lineage>
        <taxon>unclassified sequences</taxon>
        <taxon>metagenomes</taxon>
        <taxon>ecological metagenomes</taxon>
    </lineage>
</organism>
<dbReference type="GO" id="GO:0003991">
    <property type="term" value="F:acetylglutamate kinase activity"/>
    <property type="evidence" value="ECO:0007669"/>
    <property type="project" value="TreeGrafter"/>
</dbReference>
<dbReference type="AlphaFoldDB" id="A0A382SRX9"/>
<evidence type="ECO:0000259" key="2">
    <source>
        <dbReference type="Pfam" id="PF00696"/>
    </source>
</evidence>
<keyword evidence="1" id="KW-0808">Transferase</keyword>
<dbReference type="Pfam" id="PF00696">
    <property type="entry name" value="AA_kinase"/>
    <property type="match status" value="1"/>
</dbReference>
<feature type="domain" description="Aspartate/glutamate/uridylate kinase" evidence="2">
    <location>
        <begin position="4"/>
        <end position="139"/>
    </location>
</feature>